<organism evidence="1 2">
    <name type="scientific">Staphylococcus aureus</name>
    <dbReference type="NCBI Taxonomy" id="1280"/>
    <lineage>
        <taxon>Bacteria</taxon>
        <taxon>Bacillati</taxon>
        <taxon>Bacillota</taxon>
        <taxon>Bacilli</taxon>
        <taxon>Bacillales</taxon>
        <taxon>Staphylococcaceae</taxon>
        <taxon>Staphylococcus</taxon>
    </lineage>
</organism>
<proteinExistence type="predicted"/>
<keyword evidence="1" id="KW-0067">ATP-binding</keyword>
<keyword evidence="1" id="KW-0347">Helicase</keyword>
<accession>A0A380EF01</accession>
<evidence type="ECO:0000313" key="1">
    <source>
        <dbReference type="EMBL" id="SUL33346.1"/>
    </source>
</evidence>
<gene>
    <name evidence="1" type="primary">secA1_7</name>
    <name evidence="1" type="ORF">NCTC10702_01275</name>
</gene>
<protein>
    <submittedName>
        <fullName evidence="1">Protein export cytoplasm protein SecA ATPaseRNA helicase</fullName>
    </submittedName>
</protein>
<keyword evidence="1" id="KW-0378">Hydrolase</keyword>
<dbReference type="Proteomes" id="UP000254116">
    <property type="component" value="Unassembled WGS sequence"/>
</dbReference>
<reference evidence="1 2" key="1">
    <citation type="submission" date="2018-06" db="EMBL/GenBank/DDBJ databases">
        <authorList>
            <consortium name="Pathogen Informatics"/>
            <person name="Doyle S."/>
        </authorList>
    </citation>
    <scope>NUCLEOTIDE SEQUENCE [LARGE SCALE GENOMIC DNA]</scope>
    <source>
        <strain evidence="1 2">NCTC10702</strain>
    </source>
</reference>
<dbReference type="GO" id="GO:0004386">
    <property type="term" value="F:helicase activity"/>
    <property type="evidence" value="ECO:0007669"/>
    <property type="project" value="UniProtKB-KW"/>
</dbReference>
<dbReference type="AlphaFoldDB" id="A0A380EF01"/>
<evidence type="ECO:0000313" key="2">
    <source>
        <dbReference type="Proteomes" id="UP000254116"/>
    </source>
</evidence>
<dbReference type="EMBL" id="UHBY01000003">
    <property type="protein sequence ID" value="SUL33346.1"/>
    <property type="molecule type" value="Genomic_DNA"/>
</dbReference>
<name>A0A380EF01_STAAU</name>
<keyword evidence="1" id="KW-0547">Nucleotide-binding</keyword>
<sequence length="46" mass="5315">MMQNIEEDTCKFILKSVVQVEDNIEREKTTEFGEAKHVSAEDGKEK</sequence>